<evidence type="ECO:0000313" key="9">
    <source>
        <dbReference type="EMBL" id="AWT26171.1"/>
    </source>
</evidence>
<evidence type="ECO:0000256" key="6">
    <source>
        <dbReference type="ARBA" id="ARBA00020337"/>
    </source>
</evidence>
<keyword evidence="10" id="KW-1185">Reference proteome</keyword>
<protein>
    <recommendedName>
        <fullName evidence="6 7">6-phosphogluconolactonase</fullName>
        <shortName evidence="7">6PGL</shortName>
        <ecNumber evidence="5 7">3.1.1.31</ecNumber>
    </recommendedName>
</protein>
<comment type="catalytic activity">
    <reaction evidence="1 7">
        <text>6-phospho-D-glucono-1,5-lactone + H2O = 6-phospho-D-gluconate + H(+)</text>
        <dbReference type="Rhea" id="RHEA:12556"/>
        <dbReference type="ChEBI" id="CHEBI:15377"/>
        <dbReference type="ChEBI" id="CHEBI:15378"/>
        <dbReference type="ChEBI" id="CHEBI:57955"/>
        <dbReference type="ChEBI" id="CHEBI:58759"/>
        <dbReference type="EC" id="3.1.1.31"/>
    </reaction>
</comment>
<comment type="function">
    <text evidence="2 7">Hydrolysis of 6-phosphogluconolactone to 6-phosphogluconate.</text>
</comment>
<evidence type="ECO:0000256" key="3">
    <source>
        <dbReference type="ARBA" id="ARBA00004961"/>
    </source>
</evidence>
<comment type="similarity">
    <text evidence="4 7">Belongs to the glucosamine/galactosamine-6-phosphate isomerase family. 6-phosphogluconolactonase subfamily.</text>
</comment>
<dbReference type="Proteomes" id="UP000247696">
    <property type="component" value="Chromosome"/>
</dbReference>
<dbReference type="CDD" id="cd01400">
    <property type="entry name" value="6PGL"/>
    <property type="match status" value="1"/>
</dbReference>
<dbReference type="InterPro" id="IPR039104">
    <property type="entry name" value="6PGL"/>
</dbReference>
<organism evidence="9 10">
    <name type="scientific">Corynebacterium provencense</name>
    <dbReference type="NCBI Taxonomy" id="1737425"/>
    <lineage>
        <taxon>Bacteria</taxon>
        <taxon>Bacillati</taxon>
        <taxon>Actinomycetota</taxon>
        <taxon>Actinomycetes</taxon>
        <taxon>Mycobacteriales</taxon>
        <taxon>Corynebacteriaceae</taxon>
        <taxon>Corynebacterium</taxon>
    </lineage>
</organism>
<dbReference type="STRING" id="1737425.GCA_900049755_02020"/>
<evidence type="ECO:0000259" key="8">
    <source>
        <dbReference type="Pfam" id="PF01182"/>
    </source>
</evidence>
<dbReference type="PANTHER" id="PTHR11054">
    <property type="entry name" value="6-PHOSPHOGLUCONOLACTONASE"/>
    <property type="match status" value="1"/>
</dbReference>
<dbReference type="KEGG" id="cpre:Csp1_13790"/>
<evidence type="ECO:0000256" key="2">
    <source>
        <dbReference type="ARBA" id="ARBA00002681"/>
    </source>
</evidence>
<dbReference type="EMBL" id="CP024988">
    <property type="protein sequence ID" value="AWT26171.1"/>
    <property type="molecule type" value="Genomic_DNA"/>
</dbReference>
<dbReference type="EC" id="3.1.1.31" evidence="5 7"/>
<dbReference type="InterPro" id="IPR005900">
    <property type="entry name" value="6-phosphogluconolactonase_DevB"/>
</dbReference>
<dbReference type="AlphaFoldDB" id="A0A2Z3YR58"/>
<dbReference type="InterPro" id="IPR037171">
    <property type="entry name" value="NagB/RpiA_transferase-like"/>
</dbReference>
<dbReference type="Pfam" id="PF01182">
    <property type="entry name" value="Glucosamine_iso"/>
    <property type="match status" value="1"/>
</dbReference>
<dbReference type="PANTHER" id="PTHR11054:SF0">
    <property type="entry name" value="6-PHOSPHOGLUCONOLACTONASE"/>
    <property type="match status" value="1"/>
</dbReference>
<dbReference type="GO" id="GO:0017057">
    <property type="term" value="F:6-phosphogluconolactonase activity"/>
    <property type="evidence" value="ECO:0007669"/>
    <property type="project" value="UniProtKB-UniRule"/>
</dbReference>
<dbReference type="GO" id="GO:0005975">
    <property type="term" value="P:carbohydrate metabolic process"/>
    <property type="evidence" value="ECO:0007669"/>
    <property type="project" value="UniProtKB-UniRule"/>
</dbReference>
<sequence length="281" mass="29233">MSAEASPVPAECVVWQNRDDLVSGVARRMVELIASVQQGGGVGGVHGPDGYARVVLTGGGAGIGVLSELAALDRAARAVADSFPVVAVDWSRVHVFFGDERYVPADDPERNEGQADAALLSHVGIPAENVHRYAVPAGDEDPAGPGLDRAAQEYSQCLERFAPEGFDLHLLGMGPEGHVNSLFPGTAELTSERSVVPVRNCPKPPPERVSLTLAEVRRARQVWLLVCGSAKKEAAGHAVSGDDPAGWPAAGARGSVSTVVHVDADAAPDTVPGPAKVRQTP</sequence>
<dbReference type="Gene3D" id="3.40.50.1360">
    <property type="match status" value="1"/>
</dbReference>
<dbReference type="UniPathway" id="UPA00115">
    <property type="reaction ID" value="UER00409"/>
</dbReference>
<keyword evidence="7 9" id="KW-0378">Hydrolase</keyword>
<dbReference type="RefSeq" id="WP_227870961.1">
    <property type="nucleotide sequence ID" value="NZ_CABKVS010000002.1"/>
</dbReference>
<evidence type="ECO:0000256" key="4">
    <source>
        <dbReference type="ARBA" id="ARBA00010662"/>
    </source>
</evidence>
<dbReference type="GO" id="GO:0006098">
    <property type="term" value="P:pentose-phosphate shunt"/>
    <property type="evidence" value="ECO:0007669"/>
    <property type="project" value="UniProtKB-UniPathway"/>
</dbReference>
<reference evidence="10" key="1">
    <citation type="submission" date="2017-11" db="EMBL/GenBank/DDBJ databases">
        <title>Otitis media/interna in a cat caused by the recently described species Corynebacterium provencense.</title>
        <authorList>
            <person name="Kittl S."/>
            <person name="Brodard I."/>
            <person name="Rychener L."/>
            <person name="Jores J."/>
            <person name="Roosje P."/>
            <person name="Gobeli Brawand S."/>
        </authorList>
    </citation>
    <scope>NUCLEOTIDE SEQUENCE [LARGE SCALE GENOMIC DNA]</scope>
    <source>
        <strain evidence="10">17KM38</strain>
    </source>
</reference>
<gene>
    <name evidence="7 9" type="primary">pgl</name>
    <name evidence="9" type="ORF">Csp1_13790</name>
</gene>
<accession>A0A2Z3YR58</accession>
<evidence type="ECO:0000256" key="1">
    <source>
        <dbReference type="ARBA" id="ARBA00000832"/>
    </source>
</evidence>
<evidence type="ECO:0000256" key="7">
    <source>
        <dbReference type="RuleBase" id="RU365095"/>
    </source>
</evidence>
<dbReference type="SUPFAM" id="SSF100950">
    <property type="entry name" value="NagB/RpiA/CoA transferase-like"/>
    <property type="match status" value="1"/>
</dbReference>
<evidence type="ECO:0000256" key="5">
    <source>
        <dbReference type="ARBA" id="ARBA00013198"/>
    </source>
</evidence>
<feature type="domain" description="Glucosamine/galactosamine-6-phosphate isomerase" evidence="8">
    <location>
        <begin position="17"/>
        <end position="254"/>
    </location>
</feature>
<proteinExistence type="inferred from homology"/>
<dbReference type="InterPro" id="IPR006148">
    <property type="entry name" value="Glc/Gal-6P_isomerase"/>
</dbReference>
<evidence type="ECO:0000313" key="10">
    <source>
        <dbReference type="Proteomes" id="UP000247696"/>
    </source>
</evidence>
<dbReference type="NCBIfam" id="TIGR01198">
    <property type="entry name" value="pgl"/>
    <property type="match status" value="1"/>
</dbReference>
<comment type="pathway">
    <text evidence="3 7">Carbohydrate degradation; pentose phosphate pathway; D-ribulose 5-phosphate from D-glucose 6-phosphate (oxidative stage): step 2/3.</text>
</comment>
<name>A0A2Z3YR58_9CORY</name>